<sequence length="388" mass="43024">MPTQIRIPDSLDDVAGHAQLEKTPAGLMQVMQVYGCSRADPALLVGLTRMPVTSEMLLPFQQRLQAPSDFQDPQVRAQVDHELFPLLRCLGVDCFALRVVSTLHFLRLTLDPLHHSQARNGSTQVVALDNHGSTTRIIFKWFRQAKFTGKIHNEKAILLLDTGAEVSIVDTTFARKVGCSIDSSQIQDCVKIGDNVYQTEGIIQIKVTVAGSSVYFFDIWVGGLTGQQAILAHESIDLPDEVRIQLSGRRHLYNDKAKIVNSGQYLRIQTGESVGVTHGDRWVPTISDGPGRTKYTSITNIGDDVLILHQDQRIGIWLAGYHVPRLLGFISIGSRRYMEWQNLALEATTDARSEDVGLKPSQDTRGAIRQQNSACTTLNAKDDVDQAR</sequence>
<evidence type="ECO:0000313" key="1">
    <source>
        <dbReference type="EMBL" id="OWZ11306.1"/>
    </source>
</evidence>
<evidence type="ECO:0008006" key="3">
    <source>
        <dbReference type="Google" id="ProtNLM"/>
    </source>
</evidence>
<proteinExistence type="predicted"/>
<comment type="caution">
    <text evidence="1">The sequence shown here is derived from an EMBL/GenBank/DDBJ whole genome shotgun (WGS) entry which is preliminary data.</text>
</comment>
<dbReference type="GO" id="GO:0006508">
    <property type="term" value="P:proteolysis"/>
    <property type="evidence" value="ECO:0007669"/>
    <property type="project" value="InterPro"/>
</dbReference>
<accession>A0A225W0S9</accession>
<protein>
    <recommendedName>
        <fullName evidence="3">Peptidase A2 domain-containing protein</fullName>
    </recommendedName>
</protein>
<reference evidence="2" key="1">
    <citation type="submission" date="2017-03" db="EMBL/GenBank/DDBJ databases">
        <title>Phytopthora megakarya and P. palmivora, two closely related causual agents of cacao black pod achieved similar genome size and gene model numbers by different mechanisms.</title>
        <authorList>
            <person name="Ali S."/>
            <person name="Shao J."/>
            <person name="Larry D.J."/>
            <person name="Kronmiller B."/>
            <person name="Shen D."/>
            <person name="Strem M.D."/>
            <person name="Melnick R.L."/>
            <person name="Guiltinan M.J."/>
            <person name="Tyler B.M."/>
            <person name="Meinhardt L.W."/>
            <person name="Bailey B.A."/>
        </authorList>
    </citation>
    <scope>NUCLEOTIDE SEQUENCE [LARGE SCALE GENOMIC DNA]</scope>
    <source>
        <strain evidence="2">zdho120</strain>
    </source>
</reference>
<dbReference type="PROSITE" id="PS00141">
    <property type="entry name" value="ASP_PROTEASE"/>
    <property type="match status" value="1"/>
</dbReference>
<dbReference type="InterPro" id="IPR021109">
    <property type="entry name" value="Peptidase_aspartic_dom_sf"/>
</dbReference>
<evidence type="ECO:0000313" key="2">
    <source>
        <dbReference type="Proteomes" id="UP000198211"/>
    </source>
</evidence>
<dbReference type="Proteomes" id="UP000198211">
    <property type="component" value="Unassembled WGS sequence"/>
</dbReference>
<dbReference type="GO" id="GO:0004190">
    <property type="term" value="F:aspartic-type endopeptidase activity"/>
    <property type="evidence" value="ECO:0007669"/>
    <property type="project" value="InterPro"/>
</dbReference>
<keyword evidence="2" id="KW-1185">Reference proteome</keyword>
<dbReference type="InterPro" id="IPR001969">
    <property type="entry name" value="Aspartic_peptidase_AS"/>
</dbReference>
<gene>
    <name evidence="1" type="ORF">PHMEG_00015694</name>
</gene>
<dbReference type="OrthoDB" id="84413at2759"/>
<dbReference type="AlphaFoldDB" id="A0A225W0S9"/>
<dbReference type="SUPFAM" id="SSF50630">
    <property type="entry name" value="Acid proteases"/>
    <property type="match status" value="1"/>
</dbReference>
<name>A0A225W0S9_9STRA</name>
<dbReference type="Gene3D" id="2.40.70.10">
    <property type="entry name" value="Acid Proteases"/>
    <property type="match status" value="1"/>
</dbReference>
<organism evidence="1 2">
    <name type="scientific">Phytophthora megakarya</name>
    <dbReference type="NCBI Taxonomy" id="4795"/>
    <lineage>
        <taxon>Eukaryota</taxon>
        <taxon>Sar</taxon>
        <taxon>Stramenopiles</taxon>
        <taxon>Oomycota</taxon>
        <taxon>Peronosporomycetes</taxon>
        <taxon>Peronosporales</taxon>
        <taxon>Peronosporaceae</taxon>
        <taxon>Phytophthora</taxon>
    </lineage>
</organism>
<dbReference type="EMBL" id="NBNE01002163">
    <property type="protein sequence ID" value="OWZ11306.1"/>
    <property type="molecule type" value="Genomic_DNA"/>
</dbReference>